<sequence length="107" mass="12256">MRFETDFQMKVRDALAARDEPEAQHLLASVYWSMLVSLFAIIVAASVAYGLWEFVWAPADDEMIVSARPQAAFTRTELQKTLQGFDERQERFDERMVAPVSVKDPSK</sequence>
<dbReference type="AlphaFoldDB" id="A0A1F6EGP9"/>
<evidence type="ECO:0000313" key="2">
    <source>
        <dbReference type="EMBL" id="OGG72828.1"/>
    </source>
</evidence>
<proteinExistence type="predicted"/>
<gene>
    <name evidence="2" type="ORF">A3A38_02565</name>
</gene>
<name>A0A1F6EGP9_9BACT</name>
<dbReference type="EMBL" id="MFLY01000029">
    <property type="protein sequence ID" value="OGG72828.1"/>
    <property type="molecule type" value="Genomic_DNA"/>
</dbReference>
<keyword evidence="1" id="KW-0472">Membrane</keyword>
<comment type="caution">
    <text evidence="2">The sequence shown here is derived from an EMBL/GenBank/DDBJ whole genome shotgun (WGS) entry which is preliminary data.</text>
</comment>
<dbReference type="Proteomes" id="UP000177306">
    <property type="component" value="Unassembled WGS sequence"/>
</dbReference>
<protein>
    <submittedName>
        <fullName evidence="2">Uncharacterized protein</fullName>
    </submittedName>
</protein>
<reference evidence="2 3" key="1">
    <citation type="journal article" date="2016" name="Nat. Commun.">
        <title>Thousands of microbial genomes shed light on interconnected biogeochemical processes in an aquifer system.</title>
        <authorList>
            <person name="Anantharaman K."/>
            <person name="Brown C.T."/>
            <person name="Hug L.A."/>
            <person name="Sharon I."/>
            <person name="Castelle C.J."/>
            <person name="Probst A.J."/>
            <person name="Thomas B.C."/>
            <person name="Singh A."/>
            <person name="Wilkins M.J."/>
            <person name="Karaoz U."/>
            <person name="Brodie E.L."/>
            <person name="Williams K.H."/>
            <person name="Hubbard S.S."/>
            <person name="Banfield J.F."/>
        </authorList>
    </citation>
    <scope>NUCLEOTIDE SEQUENCE [LARGE SCALE GENOMIC DNA]</scope>
</reference>
<keyword evidence="1" id="KW-0812">Transmembrane</keyword>
<evidence type="ECO:0000313" key="3">
    <source>
        <dbReference type="Proteomes" id="UP000177306"/>
    </source>
</evidence>
<keyword evidence="1" id="KW-1133">Transmembrane helix</keyword>
<organism evidence="2 3">
    <name type="scientific">Candidatus Kaiserbacteria bacterium RIFCSPLOWO2_01_FULL_53_17</name>
    <dbReference type="NCBI Taxonomy" id="1798511"/>
    <lineage>
        <taxon>Bacteria</taxon>
        <taxon>Candidatus Kaiseribacteriota</taxon>
    </lineage>
</organism>
<accession>A0A1F6EGP9</accession>
<evidence type="ECO:0000256" key="1">
    <source>
        <dbReference type="SAM" id="Phobius"/>
    </source>
</evidence>
<feature type="transmembrane region" description="Helical" evidence="1">
    <location>
        <begin position="30"/>
        <end position="52"/>
    </location>
</feature>